<dbReference type="EMBL" id="FQZZ01000021">
    <property type="protein sequence ID" value="SHL04298.1"/>
    <property type="molecule type" value="Genomic_DNA"/>
</dbReference>
<proteinExistence type="predicted"/>
<reference evidence="2 3" key="1">
    <citation type="submission" date="2016-11" db="EMBL/GenBank/DDBJ databases">
        <authorList>
            <person name="Varghese N."/>
            <person name="Submissions S."/>
        </authorList>
    </citation>
    <scope>NUCLEOTIDE SEQUENCE [LARGE SCALE GENOMIC DNA]</scope>
    <source>
        <strain evidence="2 3">DSM 29620</strain>
    </source>
</reference>
<protein>
    <recommendedName>
        <fullName evidence="4">HdeA/HdeB family protein</fullName>
    </recommendedName>
</protein>
<keyword evidence="1" id="KW-0732">Signal</keyword>
<dbReference type="AlphaFoldDB" id="A0A1H0PD94"/>
<name>A0A1H0PD94_9RHOB</name>
<evidence type="ECO:0008006" key="4">
    <source>
        <dbReference type="Google" id="ProtNLM"/>
    </source>
</evidence>
<sequence length="118" mass="12928">MSKKPMQTLAILACALLPAAAASADTSYTDFAEMDIDSRILVIREEMHIRLREAEQDAPLKAACIVELFSPQGDGQLSLGYRTAIDVVEFGAAQYVTDDDDQTVEEAVTQMIELFCPI</sequence>
<dbReference type="OrthoDB" id="7858383at2"/>
<feature type="chain" id="PRO_5015065073" description="HdeA/HdeB family protein" evidence="1">
    <location>
        <begin position="25"/>
        <end position="118"/>
    </location>
</feature>
<evidence type="ECO:0000313" key="2">
    <source>
        <dbReference type="EMBL" id="SHL04298.1"/>
    </source>
</evidence>
<keyword evidence="3" id="KW-1185">Reference proteome</keyword>
<dbReference type="RefSeq" id="WP_149789852.1">
    <property type="nucleotide sequence ID" value="NZ_FNIO01000022.1"/>
</dbReference>
<dbReference type="Proteomes" id="UP000324252">
    <property type="component" value="Unassembled WGS sequence"/>
</dbReference>
<evidence type="ECO:0000313" key="3">
    <source>
        <dbReference type="Proteomes" id="UP000324252"/>
    </source>
</evidence>
<accession>A0A1H0PD94</accession>
<evidence type="ECO:0000256" key="1">
    <source>
        <dbReference type="SAM" id="SignalP"/>
    </source>
</evidence>
<organism evidence="2 3">
    <name type="scientific">Lutimaribacter pacificus</name>
    <dbReference type="NCBI Taxonomy" id="391948"/>
    <lineage>
        <taxon>Bacteria</taxon>
        <taxon>Pseudomonadati</taxon>
        <taxon>Pseudomonadota</taxon>
        <taxon>Alphaproteobacteria</taxon>
        <taxon>Rhodobacterales</taxon>
        <taxon>Roseobacteraceae</taxon>
        <taxon>Lutimaribacter</taxon>
    </lineage>
</organism>
<gene>
    <name evidence="2" type="ORF">SAMN05444142_1212</name>
</gene>
<feature type="signal peptide" evidence="1">
    <location>
        <begin position="1"/>
        <end position="24"/>
    </location>
</feature>